<keyword evidence="3" id="KW-1185">Reference proteome</keyword>
<name>A0A6I3LAT4_9FLAO</name>
<dbReference type="OrthoDB" id="1451467at2"/>
<accession>A0A6I3LAT4</accession>
<reference evidence="2 3" key="1">
    <citation type="submission" date="2019-11" db="EMBL/GenBank/DDBJ databases">
        <title>Genome of Strain BIT-d1.</title>
        <authorList>
            <person name="Yang Y."/>
        </authorList>
    </citation>
    <scope>NUCLEOTIDE SEQUENCE [LARGE SCALE GENOMIC DNA]</scope>
    <source>
        <strain evidence="2 3">BIT-d1</strain>
    </source>
</reference>
<evidence type="ECO:0000313" key="3">
    <source>
        <dbReference type="Proteomes" id="UP000438760"/>
    </source>
</evidence>
<dbReference type="EMBL" id="WMJX01000001">
    <property type="protein sequence ID" value="MTG96539.1"/>
    <property type="molecule type" value="Genomic_DNA"/>
</dbReference>
<evidence type="ECO:0000256" key="1">
    <source>
        <dbReference type="SAM" id="SignalP"/>
    </source>
</evidence>
<dbReference type="RefSeq" id="WP_155090597.1">
    <property type="nucleotide sequence ID" value="NZ_CP102754.1"/>
</dbReference>
<keyword evidence="1" id="KW-0732">Signal</keyword>
<dbReference type="Proteomes" id="UP000438760">
    <property type="component" value="Unassembled WGS sequence"/>
</dbReference>
<gene>
    <name evidence="2" type="ORF">GJV76_00020</name>
</gene>
<protein>
    <recommendedName>
        <fullName evidence="4">Lipocalin-like domain-containing protein</fullName>
    </recommendedName>
</protein>
<proteinExistence type="predicted"/>
<feature type="chain" id="PRO_5026117923" description="Lipocalin-like domain-containing protein" evidence="1">
    <location>
        <begin position="19"/>
        <end position="173"/>
    </location>
</feature>
<feature type="signal peptide" evidence="1">
    <location>
        <begin position="1"/>
        <end position="18"/>
    </location>
</feature>
<dbReference type="AlphaFoldDB" id="A0A6I3LAT4"/>
<organism evidence="2 3">
    <name type="scientific">Myroides albus</name>
    <dbReference type="NCBI Taxonomy" id="2562892"/>
    <lineage>
        <taxon>Bacteria</taxon>
        <taxon>Pseudomonadati</taxon>
        <taxon>Bacteroidota</taxon>
        <taxon>Flavobacteriia</taxon>
        <taxon>Flavobacteriales</taxon>
        <taxon>Flavobacteriaceae</taxon>
        <taxon>Myroides</taxon>
    </lineage>
</organism>
<comment type="caution">
    <text evidence="2">The sequence shown here is derived from an EMBL/GenBank/DDBJ whole genome shotgun (WGS) entry which is preliminary data.</text>
</comment>
<evidence type="ECO:0000313" key="2">
    <source>
        <dbReference type="EMBL" id="MTG96539.1"/>
    </source>
</evidence>
<sequence length="173" mass="19775">MKKLLFLFSLMLCSLCFSCSNDDNKLGDKAEEAWNHFVQKHLVGEWVPNKIEIKPIIGEVLLSTPYPHKDGCDRDILSMSENFEGAFSVYSESCSIVNYPFKWKHQIGTLSFEFDNRILTAFLLKKSNEYLVLDFKAIDALPILTKYYPDIATLPAEELALLVVKVTFLKKAN</sequence>
<evidence type="ECO:0008006" key="4">
    <source>
        <dbReference type="Google" id="ProtNLM"/>
    </source>
</evidence>